<dbReference type="Proteomes" id="UP001151760">
    <property type="component" value="Unassembled WGS sequence"/>
</dbReference>
<dbReference type="PANTHER" id="PTHR45835">
    <property type="entry name" value="YALI0A06105P"/>
    <property type="match status" value="1"/>
</dbReference>
<protein>
    <submittedName>
        <fullName evidence="3">Reverse transcriptase domain-containing protein</fullName>
    </submittedName>
</protein>
<sequence>MGSALPGVRGPIFEVPPSPDYIPGPEGPPSPDYVPGPEEPEQAPPSPIYIPFVPEPVYPSSYRWTMRYSRLRSTTAYCDSPYSSVIQEYTRVHPEEDLEEDARRRILRRIQPTNPADKEMTMHERCRGGGSNIAPADPAGLVTYSADRDPYMLIAIPAPDAQTSRELGYGIRDTWDDLVGAIQEIAPTTLEGVNQRVIELATTVDEEDEIIYSQLDDARYDRALLRARVNRLDSDRPFHRCTALLMEEEARLSRAAWARSMDACDQVHSEGISLRTTVVAQQSEITELQAADRRRQSVISDLLKTDYRRQRQLVEALKIVKSLKTQMIELQRQQGPAKDPAEPELPEEAKNGNQNEGPQRLNPGTTPPPVTDPTTTDFVTNLPNCRPMIREESLAVLAALLRPEMAMIAIPREQVLRRRTAVQDLSEETDKKERLCRWNAQPDLPRSVGPPATSGRTAPSEEQESGNLLTVYARAYAVGVAGQNPDNNVVMGPEVSATRMSHLFGTISQGDWRQVERKATARLLIVKNYPADISRGLTRPFHLTRQEEFHIELYLVLHLYHWHLIRLAPSDMKELADQLQELSDKGFIRPSSSPMGSSSSIVKKKDGSLRMVEVKLKDRPTQRYSPLRVSDEETSQRLPSELDMDIMNSKLCQQARARRASEDNIGVVEERGVVFKDRQTNDQVTTQKKVKFEWGDKQEAAFQLLKQKLCSAPNSVFTERQLEWKSWNLVRMEPYASMAGVGYLVKAILRTCDHAQSPEIEVKAEHQRQSGLLVQPEIPQWKWDNITMDFVTKLPKSSQGIYTLWVSNSNKAWKPGLDYMWIVTLGSHKFLEVTSESFGYKFRYEYAYHPQTDRQSERTIQTLEDMLRACVIDFGNGWVKHLPLVEFSYNNSYHASIKAAPFEALYGRKCRSPVCWAEVGEVQLTGPEIVQETTEKIIQVKQRMQAARDRQKSYADLKRKPMEFEVGDKVMLKVSPWKGVVRFGKRGKLNPRFVGPFKVIKRVGDVAYKLELPEELSRVHNTFHVSNLKKRSQIVKITISEAVPIVKVRWNSRRGPEFTWEREDQFRKKYPHLFTKTAPSSSAV</sequence>
<evidence type="ECO:0000259" key="2">
    <source>
        <dbReference type="Pfam" id="PF24626"/>
    </source>
</evidence>
<dbReference type="Gene3D" id="3.30.420.10">
    <property type="entry name" value="Ribonuclease H-like superfamily/Ribonuclease H"/>
    <property type="match status" value="1"/>
</dbReference>
<dbReference type="PANTHER" id="PTHR45835:SF99">
    <property type="entry name" value="CHROMO DOMAIN-CONTAINING PROTEIN-RELATED"/>
    <property type="match status" value="1"/>
</dbReference>
<keyword evidence="3" id="KW-0548">Nucleotidyltransferase</keyword>
<keyword evidence="3" id="KW-0695">RNA-directed DNA polymerase</keyword>
<gene>
    <name evidence="3" type="ORF">Tco_1069345</name>
</gene>
<dbReference type="InterPro" id="IPR043502">
    <property type="entry name" value="DNA/RNA_pol_sf"/>
</dbReference>
<feature type="domain" description="Tf2-1-like SH3-like" evidence="2">
    <location>
        <begin position="967"/>
        <end position="1030"/>
    </location>
</feature>
<feature type="region of interest" description="Disordered" evidence="1">
    <location>
        <begin position="440"/>
        <end position="465"/>
    </location>
</feature>
<dbReference type="SUPFAM" id="SSF53098">
    <property type="entry name" value="Ribonuclease H-like"/>
    <property type="match status" value="1"/>
</dbReference>
<feature type="region of interest" description="Disordered" evidence="1">
    <location>
        <begin position="1"/>
        <end position="45"/>
    </location>
</feature>
<reference evidence="3" key="2">
    <citation type="submission" date="2022-01" db="EMBL/GenBank/DDBJ databases">
        <authorList>
            <person name="Yamashiro T."/>
            <person name="Shiraishi A."/>
            <person name="Satake H."/>
            <person name="Nakayama K."/>
        </authorList>
    </citation>
    <scope>NUCLEOTIDE SEQUENCE</scope>
</reference>
<proteinExistence type="predicted"/>
<evidence type="ECO:0000256" key="1">
    <source>
        <dbReference type="SAM" id="MobiDB-lite"/>
    </source>
</evidence>
<dbReference type="InterPro" id="IPR056924">
    <property type="entry name" value="SH3_Tf2-1"/>
</dbReference>
<accession>A0ABQ5HI88</accession>
<dbReference type="GO" id="GO:0003964">
    <property type="term" value="F:RNA-directed DNA polymerase activity"/>
    <property type="evidence" value="ECO:0007669"/>
    <property type="project" value="UniProtKB-KW"/>
</dbReference>
<keyword evidence="3" id="KW-0808">Transferase</keyword>
<feature type="region of interest" description="Disordered" evidence="1">
    <location>
        <begin position="331"/>
        <end position="377"/>
    </location>
</feature>
<dbReference type="InterPro" id="IPR012337">
    <property type="entry name" value="RNaseH-like_sf"/>
</dbReference>
<dbReference type="Pfam" id="PF24626">
    <property type="entry name" value="SH3_Tf2-1"/>
    <property type="match status" value="1"/>
</dbReference>
<comment type="caution">
    <text evidence="3">The sequence shown here is derived from an EMBL/GenBank/DDBJ whole genome shotgun (WGS) entry which is preliminary data.</text>
</comment>
<dbReference type="SUPFAM" id="SSF56672">
    <property type="entry name" value="DNA/RNA polymerases"/>
    <property type="match status" value="1"/>
</dbReference>
<name>A0ABQ5HI88_9ASTR</name>
<dbReference type="Gene3D" id="3.10.10.10">
    <property type="entry name" value="HIV Type 1 Reverse Transcriptase, subunit A, domain 1"/>
    <property type="match status" value="1"/>
</dbReference>
<dbReference type="EMBL" id="BQNB010019654">
    <property type="protein sequence ID" value="GJT87628.1"/>
    <property type="molecule type" value="Genomic_DNA"/>
</dbReference>
<keyword evidence="4" id="KW-1185">Reference proteome</keyword>
<evidence type="ECO:0000313" key="3">
    <source>
        <dbReference type="EMBL" id="GJT87628.1"/>
    </source>
</evidence>
<organism evidence="3 4">
    <name type="scientific">Tanacetum coccineum</name>
    <dbReference type="NCBI Taxonomy" id="301880"/>
    <lineage>
        <taxon>Eukaryota</taxon>
        <taxon>Viridiplantae</taxon>
        <taxon>Streptophyta</taxon>
        <taxon>Embryophyta</taxon>
        <taxon>Tracheophyta</taxon>
        <taxon>Spermatophyta</taxon>
        <taxon>Magnoliopsida</taxon>
        <taxon>eudicotyledons</taxon>
        <taxon>Gunneridae</taxon>
        <taxon>Pentapetalae</taxon>
        <taxon>asterids</taxon>
        <taxon>campanulids</taxon>
        <taxon>Asterales</taxon>
        <taxon>Asteraceae</taxon>
        <taxon>Asteroideae</taxon>
        <taxon>Anthemideae</taxon>
        <taxon>Anthemidinae</taxon>
        <taxon>Tanacetum</taxon>
    </lineage>
</organism>
<reference evidence="3" key="1">
    <citation type="journal article" date="2022" name="Int. J. Mol. Sci.">
        <title>Draft Genome of Tanacetum Coccineum: Genomic Comparison of Closely Related Tanacetum-Family Plants.</title>
        <authorList>
            <person name="Yamashiro T."/>
            <person name="Shiraishi A."/>
            <person name="Nakayama K."/>
            <person name="Satake H."/>
        </authorList>
    </citation>
    <scope>NUCLEOTIDE SEQUENCE</scope>
</reference>
<dbReference type="InterPro" id="IPR036397">
    <property type="entry name" value="RNaseH_sf"/>
</dbReference>
<evidence type="ECO:0000313" key="4">
    <source>
        <dbReference type="Proteomes" id="UP001151760"/>
    </source>
</evidence>
<feature type="compositionally biased region" description="Pro residues" evidence="1">
    <location>
        <begin position="14"/>
        <end position="34"/>
    </location>
</feature>